<dbReference type="Proteomes" id="UP001524478">
    <property type="component" value="Unassembled WGS sequence"/>
</dbReference>
<dbReference type="Pfam" id="PF04951">
    <property type="entry name" value="Peptidase_M55"/>
    <property type="match status" value="1"/>
</dbReference>
<evidence type="ECO:0000313" key="1">
    <source>
        <dbReference type="EMBL" id="MCQ4925807.1"/>
    </source>
</evidence>
<protein>
    <submittedName>
        <fullName evidence="1">M55 family metallopeptidase</fullName>
    </submittedName>
</protein>
<comment type="caution">
    <text evidence="1">The sequence shown here is derived from an EMBL/GenBank/DDBJ whole genome shotgun (WGS) entry which is preliminary data.</text>
</comment>
<dbReference type="InterPro" id="IPR027476">
    <property type="entry name" value="DppA_N"/>
</dbReference>
<dbReference type="Gene3D" id="3.40.50.10780">
    <property type="entry name" value="Dipeptide transport protein"/>
    <property type="match status" value="1"/>
</dbReference>
<sequence>MDNILIIVDLEAIIGIEDLCDEETNEKLLYKEISTIVDFIPSSINIYLCYSHNDGILPDSVKELNRDINIVEKIKNIDFNIKYNMAFLIGFHGKKSDKCRFPHTFRSEIDELLLGGKEVGEIEMIVNLLSYYNIPVSLISTESEVINYLTYKCIYHDIDGEDDILIYERLKNDVINGVNINAKVLKYDDSEVKMFLNSHVLNMTKKLKLSIETSFKDTIDFFKYLPNLHIPLNHIIKEDMEVMYKNIIKYKPKSLAVIKDEHIRKLLNKNIDELSHMDLYEILKCFLSLCGGDKDE</sequence>
<evidence type="ECO:0000313" key="2">
    <source>
        <dbReference type="Proteomes" id="UP001524478"/>
    </source>
</evidence>
<dbReference type="EMBL" id="JANGAC010000033">
    <property type="protein sequence ID" value="MCQ4925807.1"/>
    <property type="molecule type" value="Genomic_DNA"/>
</dbReference>
<dbReference type="SUPFAM" id="SSF63992">
    <property type="entry name" value="Dipeptide transport protein"/>
    <property type="match status" value="1"/>
</dbReference>
<dbReference type="InterPro" id="IPR007035">
    <property type="entry name" value="Peptidase_M55"/>
</dbReference>
<dbReference type="RefSeq" id="WP_256313143.1">
    <property type="nucleotide sequence ID" value="NZ_JANGAC010000033.1"/>
</dbReference>
<keyword evidence="2" id="KW-1185">Reference proteome</keyword>
<name>A0ABT1SHF0_9FIRM</name>
<accession>A0ABT1SHF0</accession>
<organism evidence="1 2">
    <name type="scientific">Tissierella carlieri</name>
    <dbReference type="NCBI Taxonomy" id="689904"/>
    <lineage>
        <taxon>Bacteria</taxon>
        <taxon>Bacillati</taxon>
        <taxon>Bacillota</taxon>
        <taxon>Tissierellia</taxon>
        <taxon>Tissierellales</taxon>
        <taxon>Tissierellaceae</taxon>
        <taxon>Tissierella</taxon>
    </lineage>
</organism>
<dbReference type="InterPro" id="IPR036177">
    <property type="entry name" value="Peptidase_M55_sf"/>
</dbReference>
<gene>
    <name evidence="1" type="ORF">NE686_22130</name>
</gene>
<reference evidence="1 2" key="1">
    <citation type="submission" date="2022-06" db="EMBL/GenBank/DDBJ databases">
        <title>Isolation of gut microbiota from human fecal samples.</title>
        <authorList>
            <person name="Pamer E.G."/>
            <person name="Barat B."/>
            <person name="Waligurski E."/>
            <person name="Medina S."/>
            <person name="Paddock L."/>
            <person name="Mostad J."/>
        </authorList>
    </citation>
    <scope>NUCLEOTIDE SEQUENCE [LARGE SCALE GENOMIC DNA]</scope>
    <source>
        <strain evidence="1 2">DFI.7.95</strain>
    </source>
</reference>
<proteinExistence type="predicted"/>